<gene>
    <name evidence="1" type="ORF">SDC9_129962</name>
</gene>
<comment type="caution">
    <text evidence="1">The sequence shown here is derived from an EMBL/GenBank/DDBJ whole genome shotgun (WGS) entry which is preliminary data.</text>
</comment>
<proteinExistence type="predicted"/>
<dbReference type="AlphaFoldDB" id="A0A645D081"/>
<protein>
    <submittedName>
        <fullName evidence="1">Uncharacterized protein</fullName>
    </submittedName>
</protein>
<name>A0A645D081_9ZZZZ</name>
<organism evidence="1">
    <name type="scientific">bioreactor metagenome</name>
    <dbReference type="NCBI Taxonomy" id="1076179"/>
    <lineage>
        <taxon>unclassified sequences</taxon>
        <taxon>metagenomes</taxon>
        <taxon>ecological metagenomes</taxon>
    </lineage>
</organism>
<sequence>MTGRTVSIIKDNQTICFRLLNLQEQPLRTTKYFYENGEEKYDFEYNEDGTCFMIYKNNEFGEDILAANIGQPGVNFSWDEVGDYYKNANPIIPW</sequence>
<evidence type="ECO:0000313" key="1">
    <source>
        <dbReference type="EMBL" id="MPM82900.1"/>
    </source>
</evidence>
<dbReference type="EMBL" id="VSSQ01031840">
    <property type="protein sequence ID" value="MPM82900.1"/>
    <property type="molecule type" value="Genomic_DNA"/>
</dbReference>
<reference evidence="1" key="1">
    <citation type="submission" date="2019-08" db="EMBL/GenBank/DDBJ databases">
        <authorList>
            <person name="Kucharzyk K."/>
            <person name="Murdoch R.W."/>
            <person name="Higgins S."/>
            <person name="Loffler F."/>
        </authorList>
    </citation>
    <scope>NUCLEOTIDE SEQUENCE</scope>
</reference>
<accession>A0A645D081</accession>